<dbReference type="EMBL" id="BARV01040133">
    <property type="protein sequence ID" value="GAI51113.1"/>
    <property type="molecule type" value="Genomic_DNA"/>
</dbReference>
<dbReference type="InterPro" id="IPR011990">
    <property type="entry name" value="TPR-like_helical_dom_sf"/>
</dbReference>
<dbReference type="AlphaFoldDB" id="X1P5K1"/>
<proteinExistence type="predicted"/>
<dbReference type="SUPFAM" id="SSF48452">
    <property type="entry name" value="TPR-like"/>
    <property type="match status" value="1"/>
</dbReference>
<sequence>MNELGKAEAAYKKAYLLKPEYKAGLVEYAYFLKKTKKFNKSLKLIEGIKEDEKFKFDYYMIRGNIYMEKGNYADAIGNLLEGNKIYNSEVRLLNSLGFCFYKTHQKKKTLDALKASLGLNSQQESIKKLVQEIEKRLD</sequence>
<evidence type="ECO:0000313" key="1">
    <source>
        <dbReference type="EMBL" id="GAI51113.1"/>
    </source>
</evidence>
<comment type="caution">
    <text evidence="1">The sequence shown here is derived from an EMBL/GenBank/DDBJ whole genome shotgun (WGS) entry which is preliminary data.</text>
</comment>
<name>X1P5K1_9ZZZZ</name>
<reference evidence="1" key="1">
    <citation type="journal article" date="2014" name="Front. Microbiol.">
        <title>High frequency of phylogenetically diverse reductive dehalogenase-homologous genes in deep subseafloor sedimentary metagenomes.</title>
        <authorList>
            <person name="Kawai M."/>
            <person name="Futagami T."/>
            <person name="Toyoda A."/>
            <person name="Takaki Y."/>
            <person name="Nishi S."/>
            <person name="Hori S."/>
            <person name="Arai W."/>
            <person name="Tsubouchi T."/>
            <person name="Morono Y."/>
            <person name="Uchiyama I."/>
            <person name="Ito T."/>
            <person name="Fujiyama A."/>
            <person name="Inagaki F."/>
            <person name="Takami H."/>
        </authorList>
    </citation>
    <scope>NUCLEOTIDE SEQUENCE</scope>
    <source>
        <strain evidence="1">Expedition CK06-06</strain>
    </source>
</reference>
<protein>
    <submittedName>
        <fullName evidence="1">Uncharacterized protein</fullName>
    </submittedName>
</protein>
<dbReference type="Gene3D" id="1.25.40.10">
    <property type="entry name" value="Tetratricopeptide repeat domain"/>
    <property type="match status" value="1"/>
</dbReference>
<organism evidence="1">
    <name type="scientific">marine sediment metagenome</name>
    <dbReference type="NCBI Taxonomy" id="412755"/>
    <lineage>
        <taxon>unclassified sequences</taxon>
        <taxon>metagenomes</taxon>
        <taxon>ecological metagenomes</taxon>
    </lineage>
</organism>
<accession>X1P5K1</accession>
<gene>
    <name evidence="1" type="ORF">S06H3_61263</name>
</gene>